<accession>A0ABY6HUQ1</accession>
<reference evidence="1" key="1">
    <citation type="submission" date="2022-09" db="EMBL/GenBank/DDBJ databases">
        <title>Actin cytoskeleton and complex cell architecture in an #Asgard archaeon.</title>
        <authorList>
            <person name="Ponce Toledo R.I."/>
            <person name="Schleper C."/>
            <person name="Rodrigues Oliveira T."/>
            <person name="Wollweber F."/>
            <person name="Xu J."/>
            <person name="Rittmann S."/>
            <person name="Klingl A."/>
            <person name="Pilhofer M."/>
        </authorList>
    </citation>
    <scope>NUCLEOTIDE SEQUENCE</scope>
    <source>
        <strain evidence="1">B-35</strain>
    </source>
</reference>
<proteinExistence type="predicted"/>
<sequence>MVVLETTLVFKDTVLVEKLYPAGKSGDFLTKDIRTGLLNSLTHLAERAFQDKLQNVSLGPYQIIQISQEIRQKKKDSPIDFLSMYTIAQKNTNNKEVVKCMQKAMQQFIDRYSIFDIYSLNQQKFLKFADRFEKIFSKLIISDEERFRAVF</sequence>
<evidence type="ECO:0000313" key="2">
    <source>
        <dbReference type="Proteomes" id="UP001208689"/>
    </source>
</evidence>
<organism evidence="1 2">
    <name type="scientific">Candidatus Lokiarchaeum ossiferum</name>
    <dbReference type="NCBI Taxonomy" id="2951803"/>
    <lineage>
        <taxon>Archaea</taxon>
        <taxon>Promethearchaeati</taxon>
        <taxon>Promethearchaeota</taxon>
        <taxon>Promethearchaeia</taxon>
        <taxon>Promethearchaeales</taxon>
        <taxon>Promethearchaeaceae</taxon>
        <taxon>Candidatus Lokiarchaeum</taxon>
    </lineage>
</organism>
<evidence type="ECO:0000313" key="1">
    <source>
        <dbReference type="EMBL" id="UYP47246.1"/>
    </source>
</evidence>
<dbReference type="Proteomes" id="UP001208689">
    <property type="component" value="Chromosome"/>
</dbReference>
<gene>
    <name evidence="1" type="ORF">NEF87_003531</name>
</gene>
<keyword evidence="2" id="KW-1185">Reference proteome</keyword>
<name>A0ABY6HUQ1_9ARCH</name>
<dbReference type="EMBL" id="CP104013">
    <property type="protein sequence ID" value="UYP47246.1"/>
    <property type="molecule type" value="Genomic_DNA"/>
</dbReference>
<protein>
    <submittedName>
        <fullName evidence="1">Uncharacterized protein</fullName>
    </submittedName>
</protein>